<evidence type="ECO:0000313" key="6">
    <source>
        <dbReference type="EMBL" id="TWU17294.1"/>
    </source>
</evidence>
<protein>
    <submittedName>
        <fullName evidence="6">Zinc carboxypeptidase</fullName>
    </submittedName>
</protein>
<dbReference type="Gene3D" id="3.40.630.10">
    <property type="entry name" value="Zn peptidases"/>
    <property type="match status" value="1"/>
</dbReference>
<feature type="compositionally biased region" description="Basic and acidic residues" evidence="3">
    <location>
        <begin position="259"/>
        <end position="278"/>
    </location>
</feature>
<dbReference type="Pfam" id="PF00246">
    <property type="entry name" value="Peptidase_M14"/>
    <property type="match status" value="1"/>
</dbReference>
<dbReference type="Proteomes" id="UP000316304">
    <property type="component" value="Unassembled WGS sequence"/>
</dbReference>
<keyword evidence="4" id="KW-0732">Signal</keyword>
<name>A0A5C6C237_9BACT</name>
<dbReference type="InterPro" id="IPR000834">
    <property type="entry name" value="Peptidase_M14"/>
</dbReference>
<dbReference type="EMBL" id="SJPT01000013">
    <property type="protein sequence ID" value="TWU17294.1"/>
    <property type="molecule type" value="Genomic_DNA"/>
</dbReference>
<dbReference type="GO" id="GO:0008270">
    <property type="term" value="F:zinc ion binding"/>
    <property type="evidence" value="ECO:0007669"/>
    <property type="project" value="InterPro"/>
</dbReference>
<dbReference type="PANTHER" id="PTHR12756:SF11">
    <property type="entry name" value="CYTOSOLIC CARBOXYPEPTIDASE 1"/>
    <property type="match status" value="1"/>
</dbReference>
<evidence type="ECO:0000256" key="4">
    <source>
        <dbReference type="SAM" id="SignalP"/>
    </source>
</evidence>
<organism evidence="6 7">
    <name type="scientific">Novipirellula galeiformis</name>
    <dbReference type="NCBI Taxonomy" id="2528004"/>
    <lineage>
        <taxon>Bacteria</taxon>
        <taxon>Pseudomonadati</taxon>
        <taxon>Planctomycetota</taxon>
        <taxon>Planctomycetia</taxon>
        <taxon>Pirellulales</taxon>
        <taxon>Pirellulaceae</taxon>
        <taxon>Novipirellula</taxon>
    </lineage>
</organism>
<dbReference type="PANTHER" id="PTHR12756">
    <property type="entry name" value="CYTOSOLIC CARBOXYPEPTIDASE"/>
    <property type="match status" value="1"/>
</dbReference>
<feature type="chain" id="PRO_5023139459" evidence="4">
    <location>
        <begin position="23"/>
        <end position="429"/>
    </location>
</feature>
<keyword evidence="6" id="KW-0121">Carboxypeptidase</keyword>
<gene>
    <name evidence="6" type="ORF">Pla52o_53000</name>
</gene>
<comment type="cofactor">
    <cofactor evidence="1">
        <name>Zn(2+)</name>
        <dbReference type="ChEBI" id="CHEBI:29105"/>
    </cofactor>
</comment>
<dbReference type="GO" id="GO:0006508">
    <property type="term" value="P:proteolysis"/>
    <property type="evidence" value="ECO:0007669"/>
    <property type="project" value="InterPro"/>
</dbReference>
<evidence type="ECO:0000256" key="2">
    <source>
        <dbReference type="PROSITE-ProRule" id="PRU01379"/>
    </source>
</evidence>
<evidence type="ECO:0000259" key="5">
    <source>
        <dbReference type="PROSITE" id="PS52035"/>
    </source>
</evidence>
<dbReference type="InterPro" id="IPR040626">
    <property type="entry name" value="Pepdidase_M14_N"/>
</dbReference>
<feature type="domain" description="Peptidase M14" evidence="5">
    <location>
        <begin position="154"/>
        <end position="429"/>
    </location>
</feature>
<dbReference type="InterPro" id="IPR050821">
    <property type="entry name" value="Cytosolic_carboxypeptidase"/>
</dbReference>
<reference evidence="6 7" key="1">
    <citation type="submission" date="2019-02" db="EMBL/GenBank/DDBJ databases">
        <title>Deep-cultivation of Planctomycetes and their phenomic and genomic characterization uncovers novel biology.</title>
        <authorList>
            <person name="Wiegand S."/>
            <person name="Jogler M."/>
            <person name="Boedeker C."/>
            <person name="Pinto D."/>
            <person name="Vollmers J."/>
            <person name="Rivas-Marin E."/>
            <person name="Kohn T."/>
            <person name="Peeters S.H."/>
            <person name="Heuer A."/>
            <person name="Rast P."/>
            <person name="Oberbeckmann S."/>
            <person name="Bunk B."/>
            <person name="Jeske O."/>
            <person name="Meyerdierks A."/>
            <person name="Storesund J.E."/>
            <person name="Kallscheuer N."/>
            <person name="Luecker S."/>
            <person name="Lage O.M."/>
            <person name="Pohl T."/>
            <person name="Merkel B.J."/>
            <person name="Hornburger P."/>
            <person name="Mueller R.-W."/>
            <person name="Bruemmer F."/>
            <person name="Labrenz M."/>
            <person name="Spormann A.M."/>
            <person name="Op Den Camp H."/>
            <person name="Overmann J."/>
            <person name="Amann R."/>
            <person name="Jetten M.S.M."/>
            <person name="Mascher T."/>
            <person name="Medema M.H."/>
            <person name="Devos D.P."/>
            <person name="Kaster A.-K."/>
            <person name="Ovreas L."/>
            <person name="Rohde M."/>
            <person name="Galperin M.Y."/>
            <person name="Jogler C."/>
        </authorList>
    </citation>
    <scope>NUCLEOTIDE SEQUENCE [LARGE SCALE GENOMIC DNA]</scope>
    <source>
        <strain evidence="6 7">Pla52o</strain>
    </source>
</reference>
<comment type="similarity">
    <text evidence="2">Belongs to the peptidase M14 family.</text>
</comment>
<dbReference type="SUPFAM" id="SSF53187">
    <property type="entry name" value="Zn-dependent exopeptidases"/>
    <property type="match status" value="1"/>
</dbReference>
<keyword evidence="6" id="KW-0645">Protease</keyword>
<sequence length="429" mass="47335" precursor="true">MCKLKSLIAVGMITLLSNSVSADSPNDATATFAIETRFSGGSATVIKLDSSSASVRIMPAGDPVRGWPAWWCFRAIGLREGQPLKVTVVGSTEKIPSGRPGGGKPLYAGWALPDRAALSTDREHWQQSPAGKREHGGITYSFNATGPEMWIAWGPMATPEMTDQWLQTAAETHSFVETFELAKTHEGRFVRGIRIASGDIPVEGRPVVWLQARQHAWESGSSWVTRGVIDWVLGDAEDAVWLRHNALTFIVPIMDVDRTATGDGGKESTPQDHNRDWSKTPYYPEVAAVQDRIRSWSSQQRMGIFVDFHNPGPGNKAAYFYVAPDQVMTPSRTQRQNRLLDVIQSAWEAPIPLDRKTQSTGPNYHPLWRQMSATWVTEHGDDRTVAVCLESPWNTAHSTPEGYREIGASMGAGISQFLQSDRADPNLPK</sequence>
<dbReference type="Gene3D" id="2.60.40.3120">
    <property type="match status" value="1"/>
</dbReference>
<dbReference type="PROSITE" id="PS52035">
    <property type="entry name" value="PEPTIDASE_M14"/>
    <property type="match status" value="1"/>
</dbReference>
<dbReference type="RefSeq" id="WP_146597226.1">
    <property type="nucleotide sequence ID" value="NZ_SJPT01000013.1"/>
</dbReference>
<comment type="caution">
    <text evidence="6">The sequence shown here is derived from an EMBL/GenBank/DDBJ whole genome shotgun (WGS) entry which is preliminary data.</text>
</comment>
<dbReference type="GO" id="GO:0004181">
    <property type="term" value="F:metallocarboxypeptidase activity"/>
    <property type="evidence" value="ECO:0007669"/>
    <property type="project" value="InterPro"/>
</dbReference>
<accession>A0A5C6C237</accession>
<comment type="caution">
    <text evidence="2">Lacks conserved residue(s) required for the propagation of feature annotation.</text>
</comment>
<evidence type="ECO:0000256" key="3">
    <source>
        <dbReference type="SAM" id="MobiDB-lite"/>
    </source>
</evidence>
<dbReference type="Pfam" id="PF18027">
    <property type="entry name" value="Pepdidase_M14_N"/>
    <property type="match status" value="1"/>
</dbReference>
<feature type="region of interest" description="Disordered" evidence="3">
    <location>
        <begin position="259"/>
        <end position="279"/>
    </location>
</feature>
<dbReference type="AlphaFoldDB" id="A0A5C6C237"/>
<evidence type="ECO:0000313" key="7">
    <source>
        <dbReference type="Proteomes" id="UP000316304"/>
    </source>
</evidence>
<proteinExistence type="inferred from homology"/>
<dbReference type="OrthoDB" id="237859at2"/>
<keyword evidence="6" id="KW-0378">Hydrolase</keyword>
<evidence type="ECO:0000256" key="1">
    <source>
        <dbReference type="ARBA" id="ARBA00001947"/>
    </source>
</evidence>
<feature type="signal peptide" evidence="4">
    <location>
        <begin position="1"/>
        <end position="22"/>
    </location>
</feature>
<keyword evidence="7" id="KW-1185">Reference proteome</keyword>